<dbReference type="EMBL" id="LR746266">
    <property type="protein sequence ID" value="CAA7393757.1"/>
    <property type="molecule type" value="Genomic_DNA"/>
</dbReference>
<evidence type="ECO:0000256" key="5">
    <source>
        <dbReference type="ARBA" id="ARBA00023265"/>
    </source>
</evidence>
<evidence type="ECO:0000256" key="6">
    <source>
        <dbReference type="SAM" id="SignalP"/>
    </source>
</evidence>
<dbReference type="FunFam" id="3.40.33.10:FF:000006">
    <property type="entry name" value="Putative pathogenesis-related protein 1"/>
    <property type="match status" value="1"/>
</dbReference>
<keyword evidence="4" id="KW-1015">Disulfide bond</keyword>
<dbReference type="SUPFAM" id="SSF55797">
    <property type="entry name" value="PR-1-like"/>
    <property type="match status" value="1"/>
</dbReference>
<dbReference type="CDD" id="cd05381">
    <property type="entry name" value="CAP_PR-1"/>
    <property type="match status" value="1"/>
</dbReference>
<sequence length="164" mass="18138">MAAYHHYSRIACAFVLVLVTTGFVHAQNSPQAYLDGHNRARAAVGVGPLVWSNILAAYAQNYANQRISDCRLVHSGGPYGENLFWGSGKAWTALEAVQLWVDEKIYYNYNSNTCAAGKVCGHYTQVVWRNSLMLGCARVRCNNGAIFITCNYSPPGNVRGQRPY</sequence>
<dbReference type="Proteomes" id="UP000663760">
    <property type="component" value="Chromosome 3"/>
</dbReference>
<protein>
    <recommendedName>
        <fullName evidence="7">SCP domain-containing protein</fullName>
    </recommendedName>
</protein>
<organism evidence="8 9">
    <name type="scientific">Spirodela intermedia</name>
    <name type="common">Intermediate duckweed</name>
    <dbReference type="NCBI Taxonomy" id="51605"/>
    <lineage>
        <taxon>Eukaryota</taxon>
        <taxon>Viridiplantae</taxon>
        <taxon>Streptophyta</taxon>
        <taxon>Embryophyta</taxon>
        <taxon>Tracheophyta</taxon>
        <taxon>Spermatophyta</taxon>
        <taxon>Magnoliopsida</taxon>
        <taxon>Liliopsida</taxon>
        <taxon>Araceae</taxon>
        <taxon>Lemnoideae</taxon>
        <taxon>Spirodela</taxon>
    </lineage>
</organism>
<dbReference type="GO" id="GO:0005576">
    <property type="term" value="C:extracellular region"/>
    <property type="evidence" value="ECO:0007669"/>
    <property type="project" value="InterPro"/>
</dbReference>
<accession>A0A7I8K7W0</accession>
<dbReference type="InterPro" id="IPR001283">
    <property type="entry name" value="CRISP-related"/>
</dbReference>
<dbReference type="InterPro" id="IPR014044">
    <property type="entry name" value="CAP_dom"/>
</dbReference>
<dbReference type="PRINTS" id="PR00838">
    <property type="entry name" value="V5ALLERGEN"/>
</dbReference>
<dbReference type="Gene3D" id="3.40.33.10">
    <property type="entry name" value="CAP"/>
    <property type="match status" value="1"/>
</dbReference>
<comment type="function">
    <text evidence="1">Probably involved in the defense reaction of plants against pathogens.</text>
</comment>
<dbReference type="InterPro" id="IPR018244">
    <property type="entry name" value="Allrgn_V5/Tpx1_CS"/>
</dbReference>
<dbReference type="PROSITE" id="PS01010">
    <property type="entry name" value="CRISP_2"/>
    <property type="match status" value="1"/>
</dbReference>
<keyword evidence="5" id="KW-0611">Plant defense</keyword>
<feature type="signal peptide" evidence="6">
    <location>
        <begin position="1"/>
        <end position="26"/>
    </location>
</feature>
<dbReference type="PANTHER" id="PTHR10334">
    <property type="entry name" value="CYSTEINE-RICH SECRETORY PROTEIN-RELATED"/>
    <property type="match status" value="1"/>
</dbReference>
<dbReference type="InterPro" id="IPR002413">
    <property type="entry name" value="V5_allergen-like"/>
</dbReference>
<dbReference type="GO" id="GO:0098542">
    <property type="term" value="P:defense response to other organism"/>
    <property type="evidence" value="ECO:0007669"/>
    <property type="project" value="UniProtKB-ARBA"/>
</dbReference>
<evidence type="ECO:0000256" key="4">
    <source>
        <dbReference type="ARBA" id="ARBA00023157"/>
    </source>
</evidence>
<name>A0A7I8K7W0_SPIIN</name>
<dbReference type="SMART" id="SM00198">
    <property type="entry name" value="SCP"/>
    <property type="match status" value="1"/>
</dbReference>
<dbReference type="PROSITE" id="PS01009">
    <property type="entry name" value="CRISP_1"/>
    <property type="match status" value="1"/>
</dbReference>
<comment type="similarity">
    <text evidence="2">Belongs to the CRISP family.</text>
</comment>
<dbReference type="AlphaFoldDB" id="A0A7I8K7W0"/>
<keyword evidence="5" id="KW-0568">Pathogenesis-related protein</keyword>
<evidence type="ECO:0000256" key="3">
    <source>
        <dbReference type="ARBA" id="ARBA00022729"/>
    </source>
</evidence>
<evidence type="ECO:0000259" key="7">
    <source>
        <dbReference type="SMART" id="SM00198"/>
    </source>
</evidence>
<dbReference type="PRINTS" id="PR00837">
    <property type="entry name" value="V5TPXLIKE"/>
</dbReference>
<evidence type="ECO:0000313" key="8">
    <source>
        <dbReference type="EMBL" id="CAA7393757.1"/>
    </source>
</evidence>
<dbReference type="OrthoDB" id="337038at2759"/>
<gene>
    <name evidence="8" type="ORF">SI8410_03004468</name>
</gene>
<reference evidence="8" key="1">
    <citation type="submission" date="2020-02" db="EMBL/GenBank/DDBJ databases">
        <authorList>
            <person name="Scholz U."/>
            <person name="Mascher M."/>
            <person name="Fiebig A."/>
        </authorList>
    </citation>
    <scope>NUCLEOTIDE SEQUENCE</scope>
</reference>
<evidence type="ECO:0000313" key="9">
    <source>
        <dbReference type="Proteomes" id="UP000663760"/>
    </source>
</evidence>
<keyword evidence="9" id="KW-1185">Reference proteome</keyword>
<dbReference type="Pfam" id="PF00188">
    <property type="entry name" value="CAP"/>
    <property type="match status" value="1"/>
</dbReference>
<dbReference type="InterPro" id="IPR035940">
    <property type="entry name" value="CAP_sf"/>
</dbReference>
<feature type="domain" description="SCP" evidence="7">
    <location>
        <begin position="28"/>
        <end position="160"/>
    </location>
</feature>
<evidence type="ECO:0000256" key="2">
    <source>
        <dbReference type="ARBA" id="ARBA00009923"/>
    </source>
</evidence>
<keyword evidence="3 6" id="KW-0732">Signal</keyword>
<evidence type="ECO:0000256" key="1">
    <source>
        <dbReference type="ARBA" id="ARBA00003143"/>
    </source>
</evidence>
<feature type="chain" id="PRO_5029856474" description="SCP domain-containing protein" evidence="6">
    <location>
        <begin position="27"/>
        <end position="164"/>
    </location>
</feature>
<proteinExistence type="inferred from homology"/>